<feature type="transmembrane region" description="Helical" evidence="10">
    <location>
        <begin position="498"/>
        <end position="520"/>
    </location>
</feature>
<keyword evidence="2" id="KW-0813">Transport</keyword>
<evidence type="ECO:0000256" key="3">
    <source>
        <dbReference type="ARBA" id="ARBA00022538"/>
    </source>
</evidence>
<keyword evidence="7" id="KW-0406">Ion transport</keyword>
<dbReference type="GO" id="GO:0012505">
    <property type="term" value="C:endomembrane system"/>
    <property type="evidence" value="ECO:0007669"/>
    <property type="project" value="TreeGrafter"/>
</dbReference>
<dbReference type="InterPro" id="IPR057291">
    <property type="entry name" value="CHX17_2nd"/>
</dbReference>
<feature type="transmembrane region" description="Helical" evidence="10">
    <location>
        <begin position="362"/>
        <end position="390"/>
    </location>
</feature>
<feature type="transmembrane region" description="Helical" evidence="10">
    <location>
        <begin position="286"/>
        <end position="304"/>
    </location>
</feature>
<evidence type="ECO:0000256" key="6">
    <source>
        <dbReference type="ARBA" id="ARBA00022989"/>
    </source>
</evidence>
<dbReference type="GO" id="GO:1902600">
    <property type="term" value="P:proton transmembrane transport"/>
    <property type="evidence" value="ECO:0007669"/>
    <property type="project" value="InterPro"/>
</dbReference>
<comment type="caution">
    <text evidence="13">The sequence shown here is derived from an EMBL/GenBank/DDBJ whole genome shotgun (WGS) entry which is preliminary data.</text>
</comment>
<feature type="transmembrane region" description="Helical" evidence="10">
    <location>
        <begin position="212"/>
        <end position="236"/>
    </location>
</feature>
<dbReference type="PANTHER" id="PTHR32468">
    <property type="entry name" value="CATION/H + ANTIPORTER"/>
    <property type="match status" value="1"/>
</dbReference>
<gene>
    <name evidence="13" type="ORF">Cgig2_023962</name>
</gene>
<keyword evidence="5" id="KW-0630">Potassium</keyword>
<feature type="domain" description="Cation/H(+) antiporter central" evidence="12">
    <location>
        <begin position="539"/>
        <end position="630"/>
    </location>
</feature>
<proteinExistence type="inferred from homology"/>
<comment type="subcellular location">
    <subcellularLocation>
        <location evidence="1">Membrane</location>
        <topology evidence="1">Multi-pass membrane protein</topology>
    </subcellularLocation>
</comment>
<accession>A0A9Q1KBH7</accession>
<dbReference type="Pfam" id="PF23256">
    <property type="entry name" value="CHX17_2nd"/>
    <property type="match status" value="1"/>
</dbReference>
<keyword evidence="8 10" id="KW-0472">Membrane</keyword>
<keyword evidence="14" id="KW-1185">Reference proteome</keyword>
<evidence type="ECO:0000313" key="13">
    <source>
        <dbReference type="EMBL" id="KAJ8440197.1"/>
    </source>
</evidence>
<dbReference type="Gene3D" id="1.20.1530.20">
    <property type="match status" value="1"/>
</dbReference>
<feature type="transmembrane region" description="Helical" evidence="10">
    <location>
        <begin position="424"/>
        <end position="443"/>
    </location>
</feature>
<dbReference type="GO" id="GO:0016020">
    <property type="term" value="C:membrane"/>
    <property type="evidence" value="ECO:0007669"/>
    <property type="project" value="UniProtKB-SubCell"/>
</dbReference>
<evidence type="ECO:0000313" key="14">
    <source>
        <dbReference type="Proteomes" id="UP001153076"/>
    </source>
</evidence>
<evidence type="ECO:0000256" key="1">
    <source>
        <dbReference type="ARBA" id="ARBA00004141"/>
    </source>
</evidence>
<feature type="transmembrane region" description="Helical" evidence="10">
    <location>
        <begin position="144"/>
        <end position="166"/>
    </location>
</feature>
<evidence type="ECO:0000256" key="10">
    <source>
        <dbReference type="SAM" id="Phobius"/>
    </source>
</evidence>
<evidence type="ECO:0008006" key="15">
    <source>
        <dbReference type="Google" id="ProtNLM"/>
    </source>
</evidence>
<dbReference type="InterPro" id="IPR038770">
    <property type="entry name" value="Na+/solute_symporter_sf"/>
</dbReference>
<dbReference type="OrthoDB" id="2687058at2759"/>
<dbReference type="PANTHER" id="PTHR32468:SF23">
    <property type="entry name" value="CATION_H(+) ANTIPORTER 14"/>
    <property type="match status" value="1"/>
</dbReference>
<dbReference type="InterPro" id="IPR006153">
    <property type="entry name" value="Cation/H_exchanger_TM"/>
</dbReference>
<evidence type="ECO:0000256" key="8">
    <source>
        <dbReference type="ARBA" id="ARBA00023136"/>
    </source>
</evidence>
<keyword evidence="4 10" id="KW-0812">Transmembrane</keyword>
<feature type="transmembrane region" description="Helical" evidence="10">
    <location>
        <begin position="178"/>
        <end position="200"/>
    </location>
</feature>
<organism evidence="13 14">
    <name type="scientific">Carnegiea gigantea</name>
    <dbReference type="NCBI Taxonomy" id="171969"/>
    <lineage>
        <taxon>Eukaryota</taxon>
        <taxon>Viridiplantae</taxon>
        <taxon>Streptophyta</taxon>
        <taxon>Embryophyta</taxon>
        <taxon>Tracheophyta</taxon>
        <taxon>Spermatophyta</taxon>
        <taxon>Magnoliopsida</taxon>
        <taxon>eudicotyledons</taxon>
        <taxon>Gunneridae</taxon>
        <taxon>Pentapetalae</taxon>
        <taxon>Caryophyllales</taxon>
        <taxon>Cactineae</taxon>
        <taxon>Cactaceae</taxon>
        <taxon>Cactoideae</taxon>
        <taxon>Echinocereeae</taxon>
        <taxon>Carnegiea</taxon>
    </lineage>
</organism>
<feature type="transmembrane region" description="Helical" evidence="10">
    <location>
        <begin position="111"/>
        <end position="132"/>
    </location>
</feature>
<evidence type="ECO:0000256" key="2">
    <source>
        <dbReference type="ARBA" id="ARBA00022448"/>
    </source>
</evidence>
<dbReference type="GO" id="GO:0006813">
    <property type="term" value="P:potassium ion transport"/>
    <property type="evidence" value="ECO:0007669"/>
    <property type="project" value="UniProtKB-KW"/>
</dbReference>
<dbReference type="InterPro" id="IPR050794">
    <property type="entry name" value="CPA2_transporter"/>
</dbReference>
<protein>
    <recommendedName>
        <fullName evidence="15">Cation/H+ exchanger domain-containing protein</fullName>
    </recommendedName>
</protein>
<evidence type="ECO:0000256" key="4">
    <source>
        <dbReference type="ARBA" id="ARBA00022692"/>
    </source>
</evidence>
<keyword evidence="6 10" id="KW-1133">Transmembrane helix</keyword>
<dbReference type="Proteomes" id="UP001153076">
    <property type="component" value="Unassembled WGS sequence"/>
</dbReference>
<evidence type="ECO:0000259" key="12">
    <source>
        <dbReference type="Pfam" id="PF23256"/>
    </source>
</evidence>
<sequence>MVDHPYTNGTAVIPKKWWASGSIFKDRMVCQYARAGTSHGLWVGHNPLDYPTPLCLGQIILIFVSTRLINLVLLPLRQSMIVAQAGILIGRSLLCHEPKLENMLFPPPGRYILKTLSTFGFMIHLFILGVKIDMSSLRNSGIKSLVVGFSGLFSTILFGALAFFVVRQLVELEQTQYAGIRVLILFNALTFFMVTNTYVHDLKLSNSDMGRLAASSSLVVDAFGLFASVIALIALAPRNDNVNVLPTYICLLYTGLYYLVLFAVLRPLVLYIVSRTEGSRMKQTHFVLIIVILLVAWLGGEYVGQRFHTFLFGLSLPDGPPLGSELVQKLEAVTSGVLLPVFCTMNGWRVNVQSLKKRTSVWAVELIFVIGHLGKFIGTFVSSIVLGVSIENAAPLALMMSLKGVVEISLYSIWKDHAVLDDPLFTLSMLNIVLFNGLAYPLIRQMYDPSAKYKTIKKRGLMGCSDNGELQILVCIHKQENVPPLVNLVEMMSKFNRAIGYISVFALQLIQLTGSAMPILAPIQKHNKSPGNLNDVNHTVNAFQQFEDQKQGYVTVQHFVSVAPYKTMHNDVCALAHDKRISIIILPFHKEWGVDGKVDTNCAQIKAVNIRVLRKAPCSVAILVDKGAGTSRGLYFNMTSNASPSVYQVVMLFIGGNDDHEALALARRIGEHPNVKLTVIWLKSNDYQPHLHDPQEDVRVMRDFHMRSIGREGIVCREKVVEDGIGTTKVVLSMQHANLFIVGRYHEPDCPAVLGLTDWSESSEVGTLGDMLATSDDFRFSILVVQQQPRIDKNIHGSRSRDDYDTLSISSDQSFISHAHSRSHFL</sequence>
<evidence type="ECO:0000256" key="5">
    <source>
        <dbReference type="ARBA" id="ARBA00022958"/>
    </source>
</evidence>
<dbReference type="EMBL" id="JAKOGI010000196">
    <property type="protein sequence ID" value="KAJ8440197.1"/>
    <property type="molecule type" value="Genomic_DNA"/>
</dbReference>
<dbReference type="AlphaFoldDB" id="A0A9Q1KBH7"/>
<evidence type="ECO:0000256" key="7">
    <source>
        <dbReference type="ARBA" id="ARBA00023065"/>
    </source>
</evidence>
<keyword evidence="3" id="KW-0633">Potassium transport</keyword>
<evidence type="ECO:0000256" key="9">
    <source>
        <dbReference type="ARBA" id="ARBA00038341"/>
    </source>
</evidence>
<dbReference type="GO" id="GO:0006885">
    <property type="term" value="P:regulation of pH"/>
    <property type="evidence" value="ECO:0007669"/>
    <property type="project" value="TreeGrafter"/>
</dbReference>
<evidence type="ECO:0000259" key="11">
    <source>
        <dbReference type="Pfam" id="PF00999"/>
    </source>
</evidence>
<feature type="domain" description="Cation/H+ exchanger transmembrane" evidence="11">
    <location>
        <begin position="68"/>
        <end position="433"/>
    </location>
</feature>
<dbReference type="Pfam" id="PF00999">
    <property type="entry name" value="Na_H_Exchanger"/>
    <property type="match status" value="1"/>
</dbReference>
<comment type="similarity">
    <text evidence="9">Belongs to the monovalent cation:proton antiporter 2 (CPA2) transporter (TC 2.A.37) family. CHX (TC 2.A.37.4) subfamily.</text>
</comment>
<name>A0A9Q1KBH7_9CARY</name>
<reference evidence="13" key="1">
    <citation type="submission" date="2022-04" db="EMBL/GenBank/DDBJ databases">
        <title>Carnegiea gigantea Genome sequencing and assembly v2.</title>
        <authorList>
            <person name="Copetti D."/>
            <person name="Sanderson M.J."/>
            <person name="Burquez A."/>
            <person name="Wojciechowski M.F."/>
        </authorList>
    </citation>
    <scope>NUCLEOTIDE SEQUENCE</scope>
    <source>
        <strain evidence="13">SGP5-SGP5p</strain>
        <tissue evidence="13">Aerial part</tissue>
    </source>
</reference>
<feature type="transmembrane region" description="Helical" evidence="10">
    <location>
        <begin position="256"/>
        <end position="274"/>
    </location>
</feature>
<dbReference type="GO" id="GO:0015297">
    <property type="term" value="F:antiporter activity"/>
    <property type="evidence" value="ECO:0007669"/>
    <property type="project" value="InterPro"/>
</dbReference>